<dbReference type="PIRSF" id="PIRSF006246">
    <property type="entry name" value="Asp_decarbox"/>
    <property type="match status" value="1"/>
</dbReference>
<evidence type="ECO:0000256" key="1">
    <source>
        <dbReference type="ARBA" id="ARBA00022490"/>
    </source>
</evidence>
<comment type="subcellular location">
    <subcellularLocation>
        <location evidence="9">Cytoplasm</location>
    </subcellularLocation>
</comment>
<accession>A0A6J4QPH6</accession>
<protein>
    <recommendedName>
        <fullName evidence="9">Aspartate 1-decarboxylase</fullName>
        <ecNumber evidence="9">4.1.1.11</ecNumber>
    </recommendedName>
    <alternativeName>
        <fullName evidence="9">Aspartate alpha-decarboxylase</fullName>
    </alternativeName>
    <component>
        <recommendedName>
            <fullName evidence="9">Aspartate 1-decarboxylase beta chain</fullName>
        </recommendedName>
    </component>
    <component>
        <recommendedName>
            <fullName evidence="9">Aspartate 1-decarboxylase alpha chain</fullName>
        </recommendedName>
    </component>
</protein>
<dbReference type="AlphaFoldDB" id="A0A6J4QPH6"/>
<feature type="binding site" evidence="9 11">
    <location>
        <position position="57"/>
    </location>
    <ligand>
        <name>substrate</name>
    </ligand>
</feature>
<keyword evidence="1 9" id="KW-0963">Cytoplasm</keyword>
<dbReference type="GO" id="GO:0004068">
    <property type="term" value="F:aspartate 1-decarboxylase activity"/>
    <property type="evidence" value="ECO:0007669"/>
    <property type="project" value="UniProtKB-UniRule"/>
</dbReference>
<keyword evidence="6 9" id="KW-0456">Lyase</keyword>
<feature type="chain" id="PRO_5027196865" description="Aspartate 1-decarboxylase alpha chain" evidence="9 13">
    <location>
        <begin position="25"/>
        <end position="125"/>
    </location>
</feature>
<feature type="chain" id="PRO_5027196864" description="Aspartate 1-decarboxylase beta chain" evidence="9 13">
    <location>
        <begin position="1"/>
        <end position="24"/>
    </location>
</feature>
<dbReference type="SUPFAM" id="SSF50692">
    <property type="entry name" value="ADC-like"/>
    <property type="match status" value="1"/>
</dbReference>
<dbReference type="PANTHER" id="PTHR21012:SF0">
    <property type="entry name" value="ASPARTATE 1-DECARBOXYLASE"/>
    <property type="match status" value="1"/>
</dbReference>
<dbReference type="InterPro" id="IPR009010">
    <property type="entry name" value="Asp_de-COase-like_dom_sf"/>
</dbReference>
<keyword evidence="8 9" id="KW-0670">Pyruvate</keyword>
<evidence type="ECO:0000256" key="6">
    <source>
        <dbReference type="ARBA" id="ARBA00023239"/>
    </source>
</evidence>
<dbReference type="EMBL" id="CADCUQ010001064">
    <property type="protein sequence ID" value="CAA9445622.1"/>
    <property type="molecule type" value="Genomic_DNA"/>
</dbReference>
<keyword evidence="5 9" id="KW-0865">Zymogen</keyword>
<dbReference type="NCBIfam" id="TIGR00223">
    <property type="entry name" value="panD"/>
    <property type="match status" value="1"/>
</dbReference>
<dbReference type="UniPathway" id="UPA00028">
    <property type="reaction ID" value="UER00002"/>
</dbReference>
<evidence type="ECO:0000256" key="2">
    <source>
        <dbReference type="ARBA" id="ARBA00022655"/>
    </source>
</evidence>
<keyword evidence="2 9" id="KW-0566">Pantothenate biosynthesis</keyword>
<dbReference type="InterPro" id="IPR003190">
    <property type="entry name" value="Asp_decarbox"/>
</dbReference>
<dbReference type="CDD" id="cd06919">
    <property type="entry name" value="Asp_decarbox"/>
    <property type="match status" value="1"/>
</dbReference>
<feature type="modified residue" description="Pyruvic acid (Ser)" evidence="9 12">
    <location>
        <position position="25"/>
    </location>
</feature>
<feature type="binding site" evidence="9 11">
    <location>
        <begin position="73"/>
        <end position="75"/>
    </location>
    <ligand>
        <name>substrate</name>
    </ligand>
</feature>
<keyword evidence="3 9" id="KW-0210">Decarboxylase</keyword>
<dbReference type="GO" id="GO:0005829">
    <property type="term" value="C:cytosol"/>
    <property type="evidence" value="ECO:0007669"/>
    <property type="project" value="TreeGrafter"/>
</dbReference>
<reference evidence="14" key="1">
    <citation type="submission" date="2020-02" db="EMBL/GenBank/DDBJ databases">
        <authorList>
            <person name="Meier V. D."/>
        </authorList>
    </citation>
    <scope>NUCLEOTIDE SEQUENCE</scope>
    <source>
        <strain evidence="14">AVDCRST_MAG64</strain>
    </source>
</reference>
<evidence type="ECO:0000256" key="10">
    <source>
        <dbReference type="PIRSR" id="PIRSR006246-1"/>
    </source>
</evidence>
<evidence type="ECO:0000256" key="13">
    <source>
        <dbReference type="PIRSR" id="PIRSR006246-5"/>
    </source>
</evidence>
<comment type="cofactor">
    <cofactor evidence="9 10">
        <name>pyruvate</name>
        <dbReference type="ChEBI" id="CHEBI:15361"/>
    </cofactor>
    <text evidence="9 10">Binds 1 pyruvoyl group covalently per subunit.</text>
</comment>
<evidence type="ECO:0000313" key="14">
    <source>
        <dbReference type="EMBL" id="CAA9445622.1"/>
    </source>
</evidence>
<comment type="similarity">
    <text evidence="9">Belongs to the PanD family.</text>
</comment>
<evidence type="ECO:0000256" key="12">
    <source>
        <dbReference type="PIRSR" id="PIRSR006246-3"/>
    </source>
</evidence>
<dbReference type="GO" id="GO:0006523">
    <property type="term" value="P:alanine biosynthetic process"/>
    <property type="evidence" value="ECO:0007669"/>
    <property type="project" value="InterPro"/>
</dbReference>
<keyword evidence="7 9" id="KW-0704">Schiff base</keyword>
<dbReference type="Gene3D" id="2.40.40.20">
    <property type="match status" value="1"/>
</dbReference>
<dbReference type="PANTHER" id="PTHR21012">
    <property type="entry name" value="ASPARTATE 1-DECARBOXYLASE"/>
    <property type="match status" value="1"/>
</dbReference>
<dbReference type="GO" id="GO:0015940">
    <property type="term" value="P:pantothenate biosynthetic process"/>
    <property type="evidence" value="ECO:0007669"/>
    <property type="project" value="UniProtKB-UniRule"/>
</dbReference>
<evidence type="ECO:0000256" key="3">
    <source>
        <dbReference type="ARBA" id="ARBA00022793"/>
    </source>
</evidence>
<name>A0A6J4QPH6_9BACT</name>
<proteinExistence type="inferred from homology"/>
<evidence type="ECO:0000256" key="9">
    <source>
        <dbReference type="HAMAP-Rule" id="MF_00446"/>
    </source>
</evidence>
<comment type="subunit">
    <text evidence="9">Heterooctamer of four alpha and four beta subunits.</text>
</comment>
<evidence type="ECO:0000256" key="5">
    <source>
        <dbReference type="ARBA" id="ARBA00023145"/>
    </source>
</evidence>
<dbReference type="HAMAP" id="MF_00446">
    <property type="entry name" value="PanD"/>
    <property type="match status" value="1"/>
</dbReference>
<comment type="PTM">
    <text evidence="9 12">Is synthesized initially as an inactive proenzyme, which is activated by self-cleavage at a specific serine bond to produce a beta-subunit with a hydroxyl group at its C-terminus and an alpha-subunit with a pyruvoyl group at its N-terminus.</text>
</comment>
<gene>
    <name evidence="9" type="primary">panD</name>
    <name evidence="14" type="ORF">AVDCRST_MAG64-4525</name>
</gene>
<evidence type="ECO:0000256" key="7">
    <source>
        <dbReference type="ARBA" id="ARBA00023270"/>
    </source>
</evidence>
<evidence type="ECO:0000256" key="11">
    <source>
        <dbReference type="PIRSR" id="PIRSR006246-2"/>
    </source>
</evidence>
<feature type="active site" description="Proton donor" evidence="9 10">
    <location>
        <position position="58"/>
    </location>
</feature>
<comment type="function">
    <text evidence="9">Catalyzes the pyruvoyl-dependent decarboxylation of aspartate to produce beta-alanine.</text>
</comment>
<evidence type="ECO:0000256" key="8">
    <source>
        <dbReference type="ARBA" id="ARBA00023317"/>
    </source>
</evidence>
<organism evidence="14">
    <name type="scientific">uncultured Phycisphaerae bacterium</name>
    <dbReference type="NCBI Taxonomy" id="904963"/>
    <lineage>
        <taxon>Bacteria</taxon>
        <taxon>Pseudomonadati</taxon>
        <taxon>Planctomycetota</taxon>
        <taxon>Phycisphaerae</taxon>
        <taxon>environmental samples</taxon>
    </lineage>
</organism>
<evidence type="ECO:0000256" key="4">
    <source>
        <dbReference type="ARBA" id="ARBA00022813"/>
    </source>
</evidence>
<dbReference type="Pfam" id="PF02261">
    <property type="entry name" value="Asp_decarbox"/>
    <property type="match status" value="1"/>
</dbReference>
<comment type="pathway">
    <text evidence="9">Cofactor biosynthesis; (R)-pantothenate biosynthesis; beta-alanine from L-aspartate: step 1/1.</text>
</comment>
<feature type="active site" description="Schiff-base intermediate with substrate; via pyruvic acid" evidence="9 10">
    <location>
        <position position="25"/>
    </location>
</feature>
<comment type="catalytic activity">
    <reaction evidence="9">
        <text>L-aspartate + H(+) = beta-alanine + CO2</text>
        <dbReference type="Rhea" id="RHEA:19497"/>
        <dbReference type="ChEBI" id="CHEBI:15378"/>
        <dbReference type="ChEBI" id="CHEBI:16526"/>
        <dbReference type="ChEBI" id="CHEBI:29991"/>
        <dbReference type="ChEBI" id="CHEBI:57966"/>
        <dbReference type="EC" id="4.1.1.11"/>
    </reaction>
</comment>
<dbReference type="EC" id="4.1.1.11" evidence="9"/>
<sequence length="125" mass="13582">MLLKLLKCKLHRATVTQTDVNYHGSITIDADLLRATGLLPNEAVIVADADNGNRFETYVIVGEPGSGVIGVNGAAARLTQVGHRVIVMSFVQATPEEARRHHSRVVICDKQNRACETVDHPSVLE</sequence>
<keyword evidence="4 9" id="KW-0068">Autocatalytic cleavage</keyword>